<reference evidence="2" key="1">
    <citation type="submission" date="2025-08" db="UniProtKB">
        <authorList>
            <consortium name="RefSeq"/>
        </authorList>
    </citation>
    <scope>IDENTIFICATION</scope>
</reference>
<dbReference type="KEGG" id="nta:107807847"/>
<dbReference type="AlphaFoldDB" id="A0A1S4BG00"/>
<feature type="compositionally biased region" description="Basic and acidic residues" evidence="1">
    <location>
        <begin position="231"/>
        <end position="251"/>
    </location>
</feature>
<feature type="compositionally biased region" description="Polar residues" evidence="1">
    <location>
        <begin position="166"/>
        <end position="176"/>
    </location>
</feature>
<gene>
    <name evidence="2" type="primary">LOC107807847</name>
</gene>
<proteinExistence type="predicted"/>
<dbReference type="OrthoDB" id="1256209at2759"/>
<feature type="region of interest" description="Disordered" evidence="1">
    <location>
        <begin position="223"/>
        <end position="266"/>
    </location>
</feature>
<dbReference type="RefSeq" id="XP_016487771.1">
    <property type="nucleotide sequence ID" value="XM_016632285.1"/>
</dbReference>
<accession>A0A1S4BG00</accession>
<dbReference type="PaxDb" id="4097-A0A1S4BG00"/>
<name>A0A1S4BG00_TOBAC</name>
<organism evidence="2">
    <name type="scientific">Nicotiana tabacum</name>
    <name type="common">Common tobacco</name>
    <dbReference type="NCBI Taxonomy" id="4097"/>
    <lineage>
        <taxon>Eukaryota</taxon>
        <taxon>Viridiplantae</taxon>
        <taxon>Streptophyta</taxon>
        <taxon>Embryophyta</taxon>
        <taxon>Tracheophyta</taxon>
        <taxon>Spermatophyta</taxon>
        <taxon>Magnoliopsida</taxon>
        <taxon>eudicotyledons</taxon>
        <taxon>Gunneridae</taxon>
        <taxon>Pentapetalae</taxon>
        <taxon>asterids</taxon>
        <taxon>lamiids</taxon>
        <taxon>Solanales</taxon>
        <taxon>Solanaceae</taxon>
        <taxon>Nicotianoideae</taxon>
        <taxon>Nicotianeae</taxon>
        <taxon>Nicotiana</taxon>
    </lineage>
</organism>
<evidence type="ECO:0000313" key="2">
    <source>
        <dbReference type="RefSeq" id="XP_016487771.1"/>
    </source>
</evidence>
<feature type="region of interest" description="Disordered" evidence="1">
    <location>
        <begin position="150"/>
        <end position="179"/>
    </location>
</feature>
<dbReference type="PANTHER" id="PTHR34802:SF2">
    <property type="match status" value="1"/>
</dbReference>
<dbReference type="OMA" id="FQNIREP"/>
<protein>
    <submittedName>
        <fullName evidence="2">Uncharacterized protein</fullName>
    </submittedName>
</protein>
<evidence type="ECO:0000256" key="1">
    <source>
        <dbReference type="SAM" id="MobiDB-lite"/>
    </source>
</evidence>
<dbReference type="PANTHER" id="PTHR34802">
    <property type="entry name" value="CHORISMATE SYNTHASE"/>
    <property type="match status" value="1"/>
</dbReference>
<sequence>MGVEIEEHSSGERLESERTITEILKDSRITYTKAFMLSLINLQICKELPKDFDSSVLRELDGASEYKLEMQQTSAVLPPYASNNSYIDPSTVIRCDLVAASRGSCGRWEKQCSRLNTQNSPQGSCDSECPQITCNADSRVQNDRSGILGSILSKSKNPYRPPQSYKVGNSNSYASHSSKETKSLANKACTAQEDVQLHNDTLQINVVGDKSSDVLATHRSKQIAKLSESQKSVDKFVDQEKSQCEAPDSKDAAIATSQQEHPDSDAKALKAINLEESERTQFGKTPEKEASLPHADFPGIATKCLRRPCTARRENGIRTVNILAEGSHENLKLNLESKDDFETEISNELLSDETFFPSQENSYERNLKTNQLEPYEFFLAPVLRNCGAFGTDCEGIRDSIFDCELELDEIEESTSLFDDFWTEILAVIHLEQESKVSYSADTDNITESEVPLRLPDEDELIFLNYEEGPKEPKIPPVDTSTDLDFVEDEIILPDEDSLISADNLTKHMVAKSWWKTDTADSADNSEDANCSEVTFAGRADKVMANFIADNTEHQEVAHCREKSSPPGVKVPSSPEFSSSVTHWKPCPNQIVSQTPCFHVNPEIPTLHPLDLYFTCSSFQNIREPKHVHYYPAVYWYPCSDIHHESSMKTTPANGKKYEYLKQYPMLHQPDNEQVIYDVVQQWDTVQLLPETYQQSHYPGFGFPI</sequence>